<evidence type="ECO:0000313" key="2">
    <source>
        <dbReference type="Proteomes" id="UP000800096"/>
    </source>
</evidence>
<dbReference type="AlphaFoldDB" id="A0A6A5QQU2"/>
<dbReference type="EMBL" id="ML979135">
    <property type="protein sequence ID" value="KAF1916397.1"/>
    <property type="molecule type" value="Genomic_DNA"/>
</dbReference>
<dbReference type="Proteomes" id="UP000800096">
    <property type="component" value="Unassembled WGS sequence"/>
</dbReference>
<organism evidence="1 2">
    <name type="scientific">Ampelomyces quisqualis</name>
    <name type="common">Powdery mildew agent</name>
    <dbReference type="NCBI Taxonomy" id="50730"/>
    <lineage>
        <taxon>Eukaryota</taxon>
        <taxon>Fungi</taxon>
        <taxon>Dikarya</taxon>
        <taxon>Ascomycota</taxon>
        <taxon>Pezizomycotina</taxon>
        <taxon>Dothideomycetes</taxon>
        <taxon>Pleosporomycetidae</taxon>
        <taxon>Pleosporales</taxon>
        <taxon>Pleosporineae</taxon>
        <taxon>Phaeosphaeriaceae</taxon>
        <taxon>Ampelomyces</taxon>
    </lineage>
</organism>
<sequence>MPPRTIKQTATLRCYYGRSCRNLVTQHATREAITPEAAHSLSTPSLPGLSSFTIGVQGYVDLFKTFASTRPAEKFSSHATRCTSHTTPRERRDVIFFGSTYVRSAPLRRTLGEIIARSPHSAVMGDLASCCLAWCMLKAWPHLCPTGGASILRDTCLIGEGRSVRLV</sequence>
<gene>
    <name evidence="1" type="ORF">BDU57DRAFT_230628</name>
</gene>
<protein>
    <submittedName>
        <fullName evidence="1">Uncharacterized protein</fullName>
    </submittedName>
</protein>
<evidence type="ECO:0000313" key="1">
    <source>
        <dbReference type="EMBL" id="KAF1916397.1"/>
    </source>
</evidence>
<keyword evidence="2" id="KW-1185">Reference proteome</keyword>
<proteinExistence type="predicted"/>
<accession>A0A6A5QQU2</accession>
<name>A0A6A5QQU2_AMPQU</name>
<reference evidence="1" key="1">
    <citation type="journal article" date="2020" name="Stud. Mycol.">
        <title>101 Dothideomycetes genomes: a test case for predicting lifestyles and emergence of pathogens.</title>
        <authorList>
            <person name="Haridas S."/>
            <person name="Albert R."/>
            <person name="Binder M."/>
            <person name="Bloem J."/>
            <person name="Labutti K."/>
            <person name="Salamov A."/>
            <person name="Andreopoulos B."/>
            <person name="Baker S."/>
            <person name="Barry K."/>
            <person name="Bills G."/>
            <person name="Bluhm B."/>
            <person name="Cannon C."/>
            <person name="Castanera R."/>
            <person name="Culley D."/>
            <person name="Daum C."/>
            <person name="Ezra D."/>
            <person name="Gonzalez J."/>
            <person name="Henrissat B."/>
            <person name="Kuo A."/>
            <person name="Liang C."/>
            <person name="Lipzen A."/>
            <person name="Lutzoni F."/>
            <person name="Magnuson J."/>
            <person name="Mondo S."/>
            <person name="Nolan M."/>
            <person name="Ohm R."/>
            <person name="Pangilinan J."/>
            <person name="Park H.-J."/>
            <person name="Ramirez L."/>
            <person name="Alfaro M."/>
            <person name="Sun H."/>
            <person name="Tritt A."/>
            <person name="Yoshinaga Y."/>
            <person name="Zwiers L.-H."/>
            <person name="Turgeon B."/>
            <person name="Goodwin S."/>
            <person name="Spatafora J."/>
            <person name="Crous P."/>
            <person name="Grigoriev I."/>
        </authorList>
    </citation>
    <scope>NUCLEOTIDE SEQUENCE</scope>
    <source>
        <strain evidence="1">HMLAC05119</strain>
    </source>
</reference>